<dbReference type="SUPFAM" id="SSF102114">
    <property type="entry name" value="Radical SAM enzymes"/>
    <property type="match status" value="1"/>
</dbReference>
<evidence type="ECO:0000313" key="2">
    <source>
        <dbReference type="Proteomes" id="UP000032735"/>
    </source>
</evidence>
<evidence type="ECO:0000313" key="1">
    <source>
        <dbReference type="EMBL" id="CDG22024.1"/>
    </source>
</evidence>
<dbReference type="EC" id="1.3.99.22" evidence="1"/>
<dbReference type="EMBL" id="FO704551">
    <property type="protein sequence ID" value="CDG22024.1"/>
    <property type="molecule type" value="Genomic_DNA"/>
</dbReference>
<dbReference type="STRING" id="1354304.XPG1_2368"/>
<name>A0A068R4Q4_9GAMM</name>
<keyword evidence="2" id="KW-1185">Reference proteome</keyword>
<proteinExistence type="predicted"/>
<gene>
    <name evidence="1" type="ORF">XPG1_2368</name>
</gene>
<protein>
    <submittedName>
        <fullName evidence="1">Coproporphyrinogen dehydrogenase</fullName>
        <ecNumber evidence="1">1.3.99.22</ecNumber>
    </submittedName>
</protein>
<organism evidence="1 2">
    <name type="scientific">Xenorhabdus poinarii G6</name>
    <dbReference type="NCBI Taxonomy" id="1354304"/>
    <lineage>
        <taxon>Bacteria</taxon>
        <taxon>Pseudomonadati</taxon>
        <taxon>Pseudomonadota</taxon>
        <taxon>Gammaproteobacteria</taxon>
        <taxon>Enterobacterales</taxon>
        <taxon>Morganellaceae</taxon>
        <taxon>Xenorhabdus</taxon>
    </lineage>
</organism>
<dbReference type="KEGG" id="xpo:XPG1_2368"/>
<sequence>MCEISQNIKRLKTLELELSHVVCTKLHMDEFIKNRTGVSGERESLWQKKGLITINNMRFPGLGKQYQMRELIEKYLADGYTEHPTMYFHRNDKQPEKWKALITDLDQQYPEVAIGLGGSSKSTRAEAINITGYKKYKEALNENRMPIEESRAFSPHQREVNAFKMALSTLIPVDDKVFKPRFDGNSLFDNPIINCTLEKLVEKALVTVSGDKVTLTPIGITLVEAIINTQFSSMST</sequence>
<keyword evidence="1" id="KW-0560">Oxidoreductase</keyword>
<dbReference type="GO" id="GO:0016491">
    <property type="term" value="F:oxidoreductase activity"/>
    <property type="evidence" value="ECO:0007669"/>
    <property type="project" value="UniProtKB-KW"/>
</dbReference>
<dbReference type="AlphaFoldDB" id="A0A068R4Q4"/>
<dbReference type="InterPro" id="IPR058240">
    <property type="entry name" value="rSAM_sf"/>
</dbReference>
<accession>A0A068R4Q4</accession>
<reference evidence="1 2" key="1">
    <citation type="submission" date="2013-07" db="EMBL/GenBank/DDBJ databases">
        <authorList>
            <person name="Genoscope - CEA"/>
        </authorList>
    </citation>
    <scope>NUCLEOTIDE SEQUENCE [LARGE SCALE GENOMIC DNA]</scope>
    <source>
        <strain evidence="1 2">G6</strain>
    </source>
</reference>
<dbReference type="HOGENOM" id="CLU_102578_0_0_6"/>
<dbReference type="Proteomes" id="UP000032735">
    <property type="component" value="Chromosome"/>
</dbReference>